<dbReference type="Proteomes" id="UP000663864">
    <property type="component" value="Unassembled WGS sequence"/>
</dbReference>
<name>A0A814FPU5_9BILA</name>
<sequence>MAQNEIHKRLVALNIVAVFISFKSLPEITCLGNILFNNQRQMPNSYVQHLSTLCLPGMAVSDPVITQMMDVRTQVQDRLNRGMIHDGEKFIFQCSRECPWMFYFQDCGIPNDRNLCTLCKKPIGAEQYNVLIQRDPPQIKMSIVEGFQIIDQYINRYNQTIRLGYHNIKTPETSIIGEKSDHLNRPVSFRFTHLLTHGLLLFLHDLNYLTDDDLKQRLKLQTTTHFRDHFEKDYTLLAQSSTDNQQCYIWLYKLLNHLISDNFTKHSLMNTNQNVVQLEQTIEQKIIFVHIDSITNEIAEYKKAYAQFIQERDSKPSLDSFIDELFEDEKRFPLLNFFNITTFHTSNLLDEFILKMQTLPYAEKSYPVTTFLLKRFNDYINIQYLYPIIIFSNYLIEKLNYRIKRNDAVEKKIIYYLTTGNDQHTIQQYYEDFLHAWYALNLKEVRYGCQTPKFELTVPKEKFAESTSIATFLLNTSKDESSLLLAASIKTIAELQNEIVNYFHSTIEHAINTETKRKQVPLQSIRLENILRLDRNELSQKLVDDSLVLNYQYGKSKDIIYDYEEIEMTLRNMITSLVLIDTDKLRFLNYQFELYGENTSLINDVRARIKQQQLPNDERTKLHRLLVGMNNDDILNYLGSLDYVFTYLRNSVRENATETTTIQAFVEQHIHAHACLNDSILRRPPFSTIQLQYIIDLYEMIEENAFDQVLRAYVKKELVEETFSAEEQQRVLTVFTRKTFEKETIAETLKSIDSWISMLKRLMIRVLNANVSLDVPLQLYLERTDLWSDRVSDVDLETFQVDDDILLQHTYIILRGLEKKQGTNNKSSQQQKVSEIQSTDGQRQKVQTWFDSTARSTTAPKVIVDKKRIRV</sequence>
<organism evidence="1 2">
    <name type="scientific">Rotaria sordida</name>
    <dbReference type="NCBI Taxonomy" id="392033"/>
    <lineage>
        <taxon>Eukaryota</taxon>
        <taxon>Metazoa</taxon>
        <taxon>Spiralia</taxon>
        <taxon>Gnathifera</taxon>
        <taxon>Rotifera</taxon>
        <taxon>Eurotatoria</taxon>
        <taxon>Bdelloidea</taxon>
        <taxon>Philodinida</taxon>
        <taxon>Philodinidae</taxon>
        <taxon>Rotaria</taxon>
    </lineage>
</organism>
<dbReference type="EMBL" id="CAJNOT010000445">
    <property type="protein sequence ID" value="CAF0984213.1"/>
    <property type="molecule type" value="Genomic_DNA"/>
</dbReference>
<comment type="caution">
    <text evidence="1">The sequence shown here is derived from an EMBL/GenBank/DDBJ whole genome shotgun (WGS) entry which is preliminary data.</text>
</comment>
<dbReference type="AlphaFoldDB" id="A0A814FPU5"/>
<evidence type="ECO:0000313" key="1">
    <source>
        <dbReference type="EMBL" id="CAF0984213.1"/>
    </source>
</evidence>
<evidence type="ECO:0000313" key="2">
    <source>
        <dbReference type="Proteomes" id="UP000663864"/>
    </source>
</evidence>
<protein>
    <submittedName>
        <fullName evidence="1">Uncharacterized protein</fullName>
    </submittedName>
</protein>
<gene>
    <name evidence="1" type="ORF">ZHD862_LOCUS11670</name>
</gene>
<accession>A0A814FPU5</accession>
<proteinExistence type="predicted"/>
<reference evidence="1" key="1">
    <citation type="submission" date="2021-02" db="EMBL/GenBank/DDBJ databases">
        <authorList>
            <person name="Nowell W R."/>
        </authorList>
    </citation>
    <scope>NUCLEOTIDE SEQUENCE</scope>
</reference>